<dbReference type="Gene3D" id="1.20.1250.20">
    <property type="entry name" value="MFS general substrate transporter like domains"/>
    <property type="match status" value="1"/>
</dbReference>
<feature type="transmembrane region" description="Helical" evidence="1">
    <location>
        <begin position="234"/>
        <end position="256"/>
    </location>
</feature>
<feature type="transmembrane region" description="Helical" evidence="1">
    <location>
        <begin position="54"/>
        <end position="75"/>
    </location>
</feature>
<comment type="caution">
    <text evidence="2">The sequence shown here is derived from an EMBL/GenBank/DDBJ whole genome shotgun (WGS) entry which is preliminary data.</text>
</comment>
<evidence type="ECO:0000313" key="2">
    <source>
        <dbReference type="EMBL" id="MDO8106210.1"/>
    </source>
</evidence>
<dbReference type="Pfam" id="PF07690">
    <property type="entry name" value="MFS_1"/>
    <property type="match status" value="1"/>
</dbReference>
<feature type="transmembrane region" description="Helical" evidence="1">
    <location>
        <begin position="395"/>
        <end position="414"/>
    </location>
</feature>
<gene>
    <name evidence="2" type="ORF">Q6348_03255</name>
</gene>
<feature type="transmembrane region" description="Helical" evidence="1">
    <location>
        <begin position="268"/>
        <end position="291"/>
    </location>
</feature>
<name>A0ABT9D6R2_9CELL</name>
<dbReference type="InterPro" id="IPR011701">
    <property type="entry name" value="MFS"/>
</dbReference>
<dbReference type="InterPro" id="IPR036259">
    <property type="entry name" value="MFS_trans_sf"/>
</dbReference>
<evidence type="ECO:0000256" key="1">
    <source>
        <dbReference type="SAM" id="Phobius"/>
    </source>
</evidence>
<accession>A0ABT9D6R2</accession>
<dbReference type="SUPFAM" id="SSF103473">
    <property type="entry name" value="MFS general substrate transporter"/>
    <property type="match status" value="1"/>
</dbReference>
<reference evidence="2 3" key="1">
    <citation type="submission" date="2023-07" db="EMBL/GenBank/DDBJ databases">
        <title>Description of novel actinomycetes strains, isolated from tidal flat sediment.</title>
        <authorList>
            <person name="Lu C."/>
        </authorList>
    </citation>
    <scope>NUCLEOTIDE SEQUENCE [LARGE SCALE GENOMIC DNA]</scope>
    <source>
        <strain evidence="2 3">SYSU T00b441</strain>
    </source>
</reference>
<keyword evidence="1" id="KW-0812">Transmembrane</keyword>
<feature type="transmembrane region" description="Helical" evidence="1">
    <location>
        <begin position="90"/>
        <end position="110"/>
    </location>
</feature>
<feature type="transmembrane region" description="Helical" evidence="1">
    <location>
        <begin position="175"/>
        <end position="195"/>
    </location>
</feature>
<feature type="transmembrane region" description="Helical" evidence="1">
    <location>
        <begin position="327"/>
        <end position="350"/>
    </location>
</feature>
<feature type="transmembrane region" description="Helical" evidence="1">
    <location>
        <begin position="371"/>
        <end position="389"/>
    </location>
</feature>
<dbReference type="Proteomes" id="UP001232536">
    <property type="component" value="Unassembled WGS sequence"/>
</dbReference>
<keyword evidence="3" id="KW-1185">Reference proteome</keyword>
<dbReference type="PANTHER" id="PTHR23518">
    <property type="entry name" value="C-METHYLTRANSFERASE"/>
    <property type="match status" value="1"/>
</dbReference>
<dbReference type="RefSeq" id="WP_304599896.1">
    <property type="nucleotide sequence ID" value="NZ_JAUQYP010000001.1"/>
</dbReference>
<feature type="transmembrane region" description="Helical" evidence="1">
    <location>
        <begin position="28"/>
        <end position="47"/>
    </location>
</feature>
<sequence>MATSHESLWSTAVRLRGNPRAAVWTEPMWGLSMALVLPYASVYMLALGLSDQQIGLLATIGILSQTVFGLLGGVITDKLGRRATTAVFDLVAWSVPCLIWAVAQNFWFFLGASLVNGAWQVTQNSWDCLLVEDAEPRLITRVYSLVRVAADLSALFAPVAAVLVARFGLEPAVRILYVNAFVVMTAKVWILYRASHETDVGRLRMTQVAGRSTWSLLREYRGVGAVIRRSPGTLYSVAVMAVVAAVALVTGTFWQIAVSQRLGVPDALLPFFPMARSILSMLFFFTLIPRLTGGAQLRRPTRWGFVAYLAGQLLLVAIPAADGARTSTYLLLGVTLVLDGFGGGILAMLAESLVALHVDKLERSRVMAMQRTAVMLVTAPFGWIAGWLSGVDRSWPFVLTSSLLVLGLVLTGWAPTLPQHDVDEPPLPVPPGPETARGM</sequence>
<evidence type="ECO:0000313" key="3">
    <source>
        <dbReference type="Proteomes" id="UP001232536"/>
    </source>
</evidence>
<proteinExistence type="predicted"/>
<feature type="transmembrane region" description="Helical" evidence="1">
    <location>
        <begin position="145"/>
        <end position="169"/>
    </location>
</feature>
<dbReference type="EMBL" id="JAUQYP010000001">
    <property type="protein sequence ID" value="MDO8106210.1"/>
    <property type="molecule type" value="Genomic_DNA"/>
</dbReference>
<keyword evidence="1" id="KW-1133">Transmembrane helix</keyword>
<dbReference type="PANTHER" id="PTHR23518:SF2">
    <property type="entry name" value="MAJOR FACILITATOR SUPERFAMILY TRANSPORTER"/>
    <property type="match status" value="1"/>
</dbReference>
<keyword evidence="1" id="KW-0472">Membrane</keyword>
<protein>
    <submittedName>
        <fullName evidence="2">MFS transporter</fullName>
    </submittedName>
</protein>
<organism evidence="2 3">
    <name type="scientific">Actinotalea lenta</name>
    <dbReference type="NCBI Taxonomy" id="3064654"/>
    <lineage>
        <taxon>Bacteria</taxon>
        <taxon>Bacillati</taxon>
        <taxon>Actinomycetota</taxon>
        <taxon>Actinomycetes</taxon>
        <taxon>Micrococcales</taxon>
        <taxon>Cellulomonadaceae</taxon>
        <taxon>Actinotalea</taxon>
    </lineage>
</organism>